<feature type="active site" description="Charge relay system" evidence="6">
    <location>
        <position position="73"/>
    </location>
</feature>
<evidence type="ECO:0000313" key="10">
    <source>
        <dbReference type="Proteomes" id="UP000230842"/>
    </source>
</evidence>
<accession>A0A0B2BF29</accession>
<evidence type="ECO:0000256" key="8">
    <source>
        <dbReference type="RuleBase" id="RU004455"/>
    </source>
</evidence>
<comment type="catalytic activity">
    <reaction evidence="5 8">
        <text>urate + O2 + H2O = 5-hydroxyisourate + H2O2</text>
        <dbReference type="Rhea" id="RHEA:21368"/>
        <dbReference type="ChEBI" id="CHEBI:15377"/>
        <dbReference type="ChEBI" id="CHEBI:15379"/>
        <dbReference type="ChEBI" id="CHEBI:16240"/>
        <dbReference type="ChEBI" id="CHEBI:17775"/>
        <dbReference type="ChEBI" id="CHEBI:18072"/>
        <dbReference type="EC" id="1.7.3.3"/>
    </reaction>
</comment>
<dbReference type="OrthoDB" id="9809009at2"/>
<evidence type="ECO:0000313" key="9">
    <source>
        <dbReference type="EMBL" id="PJJ58218.1"/>
    </source>
</evidence>
<feature type="binding site" evidence="7">
    <location>
        <position position="191"/>
    </location>
    <ligand>
        <name>urate</name>
        <dbReference type="ChEBI" id="CHEBI:17775"/>
    </ligand>
</feature>
<reference evidence="9 10" key="1">
    <citation type="submission" date="2017-11" db="EMBL/GenBank/DDBJ databases">
        <title>Genomic Encyclopedia of Archaeal and Bacterial Type Strains, Phase II (KMG-II): From Individual Species to Whole Genera.</title>
        <authorList>
            <person name="Goeker M."/>
        </authorList>
    </citation>
    <scope>NUCLEOTIDE SEQUENCE [LARGE SCALE GENOMIC DNA]</scope>
    <source>
        <strain evidence="9 10">DSM 27763</strain>
    </source>
</reference>
<protein>
    <recommendedName>
        <fullName evidence="5 8">Uricase</fullName>
        <ecNumber evidence="5 8">1.7.3.3</ecNumber>
    </recommendedName>
    <alternativeName>
        <fullName evidence="5">Urate oxidase</fullName>
    </alternativeName>
</protein>
<dbReference type="PANTHER" id="PTHR42874">
    <property type="entry name" value="URICASE"/>
    <property type="match status" value="1"/>
</dbReference>
<dbReference type="PRINTS" id="PR00093">
    <property type="entry name" value="URICASE"/>
</dbReference>
<comment type="similarity">
    <text evidence="2 5 8">Belongs to the uricase family.</text>
</comment>
<comment type="caution">
    <text evidence="9">The sequence shown here is derived from an EMBL/GenBank/DDBJ whole genome shotgun (WGS) entry which is preliminary data.</text>
</comment>
<evidence type="ECO:0000256" key="2">
    <source>
        <dbReference type="ARBA" id="ARBA00009760"/>
    </source>
</evidence>
<dbReference type="GO" id="GO:0019628">
    <property type="term" value="P:urate catabolic process"/>
    <property type="evidence" value="ECO:0007669"/>
    <property type="project" value="UniProtKB-UniPathway"/>
</dbReference>
<feature type="binding site" evidence="7">
    <location>
        <position position="174"/>
    </location>
    <ligand>
        <name>5-hydroxyisourate</name>
        <dbReference type="ChEBI" id="CHEBI:18072"/>
    </ligand>
</feature>
<dbReference type="RefSeq" id="WP_039356277.1">
    <property type="nucleotide sequence ID" value="NZ_PGEZ01000001.1"/>
</dbReference>
<dbReference type="PANTHER" id="PTHR42874:SF1">
    <property type="entry name" value="URICASE"/>
    <property type="match status" value="1"/>
</dbReference>
<feature type="active site" description="Charge relay system" evidence="6">
    <location>
        <position position="274"/>
    </location>
</feature>
<evidence type="ECO:0000256" key="5">
    <source>
        <dbReference type="PIRNR" id="PIRNR000241"/>
    </source>
</evidence>
<proteinExistence type="inferred from homology"/>
<name>A0A0B2BF29_9ACTN</name>
<feature type="binding site" evidence="7">
    <location>
        <position position="246"/>
    </location>
    <ligand>
        <name>5-hydroxyisourate</name>
        <dbReference type="ChEBI" id="CHEBI:18072"/>
    </ligand>
</feature>
<feature type="binding site" evidence="7">
    <location>
        <position position="73"/>
    </location>
    <ligand>
        <name>O2</name>
        <dbReference type="ChEBI" id="CHEBI:15379"/>
    </ligand>
</feature>
<dbReference type="Proteomes" id="UP000230842">
    <property type="component" value="Unassembled WGS sequence"/>
</dbReference>
<evidence type="ECO:0000256" key="7">
    <source>
        <dbReference type="PIRSR" id="PIRSR000241-2"/>
    </source>
</evidence>
<keyword evidence="3 5" id="KW-0659">Purine metabolism</keyword>
<evidence type="ECO:0000256" key="6">
    <source>
        <dbReference type="PIRSR" id="PIRSR000241-1"/>
    </source>
</evidence>
<feature type="binding site" evidence="7">
    <location>
        <position position="272"/>
    </location>
    <ligand>
        <name>5-hydroxyisourate</name>
        <dbReference type="ChEBI" id="CHEBI:18072"/>
    </ligand>
</feature>
<sequence length="325" mass="35281">MPVSQTDPTSAPSEPAAGYRLGANRYGKAEVRLVRVDRDTERHTLTDLSVTSQLRGDFADTHTRGDNAHVIATDTQKNTIFAFARDGITSPEAFLLRLAAHFTDDFAWVDGGRWEAHAYGWDRLPSESGAPHDHAFARSGGETRTALVDVDGGRTTVLAGLRDLTVMKSTGSEFVGFPRDRYTTLPEETDRILATSVSARWRYADGVADLDGRGLDGGGLDWDSAYGAARSAMLTAFADTHSKALQETLYVMATAVLDAVPQIAEVRFSMPNKHHFLVDLAPFGLDNPGEVFYAADRPYGLIEAAVLRDGEADGHAVWDSVDGFC</sequence>
<feature type="binding site" evidence="7">
    <location>
        <position position="74"/>
    </location>
    <ligand>
        <name>urate</name>
        <dbReference type="ChEBI" id="CHEBI:17775"/>
    </ligand>
</feature>
<dbReference type="Gene3D" id="3.10.270.10">
    <property type="entry name" value="Urate Oxidase"/>
    <property type="match status" value="1"/>
</dbReference>
<dbReference type="GO" id="GO:0004846">
    <property type="term" value="F:urate oxidase activity"/>
    <property type="evidence" value="ECO:0007669"/>
    <property type="project" value="UniProtKB-EC"/>
</dbReference>
<evidence type="ECO:0000256" key="3">
    <source>
        <dbReference type="ARBA" id="ARBA00022631"/>
    </source>
</evidence>
<evidence type="ECO:0000256" key="1">
    <source>
        <dbReference type="ARBA" id="ARBA00004831"/>
    </source>
</evidence>
<feature type="binding site" evidence="7">
    <location>
        <position position="246"/>
    </location>
    <ligand>
        <name>urate</name>
        <dbReference type="ChEBI" id="CHEBI:17775"/>
    </ligand>
</feature>
<dbReference type="Pfam" id="PF01014">
    <property type="entry name" value="Uricase"/>
    <property type="match status" value="2"/>
</dbReference>
<comment type="function">
    <text evidence="5 8">Catalyzes the oxidation of uric acid to 5-hydroxyisourate, which is further processed to form (S)-allantoin.</text>
</comment>
<feature type="binding site" evidence="7">
    <location>
        <position position="174"/>
    </location>
    <ligand>
        <name>urate</name>
        <dbReference type="ChEBI" id="CHEBI:17775"/>
    </ligand>
</feature>
<dbReference type="NCBIfam" id="TIGR03383">
    <property type="entry name" value="urate_oxi"/>
    <property type="match status" value="1"/>
</dbReference>
<feature type="binding site" evidence="7">
    <location>
        <position position="73"/>
    </location>
    <ligand>
        <name>5-hydroxyisourate</name>
        <dbReference type="ChEBI" id="CHEBI:18072"/>
    </ligand>
</feature>
<feature type="binding site" evidence="7">
    <location>
        <position position="74"/>
    </location>
    <ligand>
        <name>5-hydroxyisourate</name>
        <dbReference type="ChEBI" id="CHEBI:18072"/>
    </ligand>
</feature>
<dbReference type="PIRSF" id="PIRSF000241">
    <property type="entry name" value="Urate_oxidase"/>
    <property type="match status" value="1"/>
</dbReference>
<feature type="binding site" evidence="7">
    <location>
        <position position="272"/>
    </location>
    <ligand>
        <name>urate</name>
        <dbReference type="ChEBI" id="CHEBI:17775"/>
    </ligand>
</feature>
<feature type="binding site" evidence="7">
    <location>
        <position position="191"/>
    </location>
    <ligand>
        <name>5-hydroxyisourate</name>
        <dbReference type="ChEBI" id="CHEBI:18072"/>
    </ligand>
</feature>
<keyword evidence="10" id="KW-1185">Reference proteome</keyword>
<feature type="binding site" evidence="7">
    <location>
        <position position="73"/>
    </location>
    <ligand>
        <name>urate</name>
        <dbReference type="ChEBI" id="CHEBI:17775"/>
    </ligand>
</feature>
<dbReference type="GO" id="GO:0006144">
    <property type="term" value="P:purine nucleobase metabolic process"/>
    <property type="evidence" value="ECO:0007669"/>
    <property type="project" value="UniProtKB-KW"/>
</dbReference>
<gene>
    <name evidence="9" type="ORF">CLV56_2464</name>
</gene>
<feature type="binding site" evidence="7">
    <location>
        <position position="272"/>
    </location>
    <ligand>
        <name>O2</name>
        <dbReference type="ChEBI" id="CHEBI:15379"/>
    </ligand>
</feature>
<dbReference type="EC" id="1.7.3.3" evidence="5 8"/>
<keyword evidence="4 5" id="KW-0560">Oxidoreductase</keyword>
<evidence type="ECO:0000256" key="4">
    <source>
        <dbReference type="ARBA" id="ARBA00023002"/>
    </source>
</evidence>
<dbReference type="EMBL" id="PGEZ01000001">
    <property type="protein sequence ID" value="PJJ58218.1"/>
    <property type="molecule type" value="Genomic_DNA"/>
</dbReference>
<feature type="active site" description="Charge relay system" evidence="6">
    <location>
        <position position="28"/>
    </location>
</feature>
<comment type="pathway">
    <text evidence="1 5">Purine metabolism; urate degradation; (S)-allantoin from urate: step 1/3.</text>
</comment>
<dbReference type="UniPathway" id="UPA00394">
    <property type="reaction ID" value="UER00650"/>
</dbReference>
<organism evidence="9 10">
    <name type="scientific">Mumia flava</name>
    <dbReference type="NCBI Taxonomy" id="1348852"/>
    <lineage>
        <taxon>Bacteria</taxon>
        <taxon>Bacillati</taxon>
        <taxon>Actinomycetota</taxon>
        <taxon>Actinomycetes</taxon>
        <taxon>Propionibacteriales</taxon>
        <taxon>Nocardioidaceae</taxon>
        <taxon>Mumia</taxon>
    </lineage>
</organism>
<dbReference type="SUPFAM" id="SSF55620">
    <property type="entry name" value="Tetrahydrobiopterin biosynthesis enzymes-like"/>
    <property type="match status" value="2"/>
</dbReference>
<dbReference type="InterPro" id="IPR002042">
    <property type="entry name" value="Uricase"/>
</dbReference>
<dbReference type="AlphaFoldDB" id="A0A0B2BF29"/>